<dbReference type="InterPro" id="IPR036804">
    <property type="entry name" value="CheR_N_sf"/>
</dbReference>
<dbReference type="InterPro" id="IPR000780">
    <property type="entry name" value="CheR_MeTrfase"/>
</dbReference>
<dbReference type="Pfam" id="PF01739">
    <property type="entry name" value="CheR"/>
    <property type="match status" value="1"/>
</dbReference>
<evidence type="ECO:0000256" key="2">
    <source>
        <dbReference type="ARBA" id="ARBA00022603"/>
    </source>
</evidence>
<feature type="binding site" evidence="6">
    <location>
        <begin position="206"/>
        <end position="207"/>
    </location>
    <ligand>
        <name>S-adenosyl-L-methionine</name>
        <dbReference type="ChEBI" id="CHEBI:59789"/>
    </ligand>
</feature>
<proteinExistence type="predicted"/>
<evidence type="ECO:0000313" key="9">
    <source>
        <dbReference type="Proteomes" id="UP000002171"/>
    </source>
</evidence>
<dbReference type="InterPro" id="IPR026024">
    <property type="entry name" value="Chemotaxis_MeTrfase_CheR"/>
</dbReference>
<keyword evidence="9" id="KW-1185">Reference proteome</keyword>
<dbReference type="InterPro" id="IPR029063">
    <property type="entry name" value="SAM-dependent_MTases_sf"/>
</dbReference>
<dbReference type="GO" id="GO:0008983">
    <property type="term" value="F:protein-glutamate O-methyltransferase activity"/>
    <property type="evidence" value="ECO:0007669"/>
    <property type="project" value="UniProtKB-EC"/>
</dbReference>
<dbReference type="SUPFAM" id="SSF53335">
    <property type="entry name" value="S-adenosyl-L-methionine-dependent methyltransferases"/>
    <property type="match status" value="1"/>
</dbReference>
<evidence type="ECO:0000259" key="7">
    <source>
        <dbReference type="PROSITE" id="PS50123"/>
    </source>
</evidence>
<comment type="caution">
    <text evidence="8">The sequence shown here is derived from an EMBL/GenBank/DDBJ whole genome shotgun (WGS) entry which is preliminary data.</text>
</comment>
<feature type="binding site" evidence="6">
    <location>
        <position position="86"/>
    </location>
    <ligand>
        <name>S-adenosyl-L-methionine</name>
        <dbReference type="ChEBI" id="CHEBI:59789"/>
    </ligand>
</feature>
<sequence length="277" mass="32357">MARADQDREFLFTREHFIKVRDELYDYAGIVLADHKMDMAYNRLVRRLRELKLDNFDDYLQLLERNPVEFGQFINALTTNLTAFFREKHHFDFVQSTILPEIQASGQRRLRGWSAGCSLGEETYSLAMSIRESQVNTESWDVRLLATDIDSKVLQSASNGVYDKERIKSLPAAQIKRWFLKGKGKNEGSVKIRQELQQLVTFRHLNLMEEWPHKGPLDFIFCRNVMIYFDQVTQEKLLDRMAALLKPNGYLFVGHSEALARHATSFELVGKTIYRKV</sequence>
<dbReference type="EMBL" id="AAOW01000014">
    <property type="protein sequence ID" value="EAR60755.1"/>
    <property type="molecule type" value="Genomic_DNA"/>
</dbReference>
<feature type="binding site" evidence="6">
    <location>
        <position position="122"/>
    </location>
    <ligand>
        <name>S-adenosyl-L-methionine</name>
        <dbReference type="ChEBI" id="CHEBI:59789"/>
    </ligand>
</feature>
<dbReference type="RefSeq" id="WP_007020427.1">
    <property type="nucleotide sequence ID" value="NZ_CH724125.1"/>
</dbReference>
<dbReference type="InterPro" id="IPR050903">
    <property type="entry name" value="Bact_Chemotaxis_MeTrfase"/>
</dbReference>
<feature type="domain" description="CheR-type methyltransferase" evidence="7">
    <location>
        <begin position="5"/>
        <end position="277"/>
    </location>
</feature>
<organism evidence="8 9">
    <name type="scientific">Neptuniibacter caesariensis</name>
    <dbReference type="NCBI Taxonomy" id="207954"/>
    <lineage>
        <taxon>Bacteria</taxon>
        <taxon>Pseudomonadati</taxon>
        <taxon>Pseudomonadota</taxon>
        <taxon>Gammaproteobacteria</taxon>
        <taxon>Oceanospirillales</taxon>
        <taxon>Oceanospirillaceae</taxon>
        <taxon>Neptuniibacter</taxon>
    </lineage>
</organism>
<feature type="binding site" evidence="6">
    <location>
        <position position="80"/>
    </location>
    <ligand>
        <name>S-adenosyl-L-methionine</name>
        <dbReference type="ChEBI" id="CHEBI:59789"/>
    </ligand>
</feature>
<dbReference type="PANTHER" id="PTHR24422">
    <property type="entry name" value="CHEMOTAXIS PROTEIN METHYLTRANSFERASE"/>
    <property type="match status" value="1"/>
</dbReference>
<dbReference type="Pfam" id="PF03705">
    <property type="entry name" value="CheR_N"/>
    <property type="match status" value="1"/>
</dbReference>
<dbReference type="SUPFAM" id="SSF47757">
    <property type="entry name" value="Chemotaxis receptor methyltransferase CheR, N-terminal domain"/>
    <property type="match status" value="1"/>
</dbReference>
<dbReference type="Gene3D" id="1.10.155.10">
    <property type="entry name" value="Chemotaxis receptor methyltransferase CheR, N-terminal domain"/>
    <property type="match status" value="1"/>
</dbReference>
<dbReference type="InterPro" id="IPR022642">
    <property type="entry name" value="CheR_C"/>
</dbReference>
<feature type="binding site" evidence="6">
    <location>
        <position position="82"/>
    </location>
    <ligand>
        <name>S-adenosyl-L-methionine</name>
        <dbReference type="ChEBI" id="CHEBI:59789"/>
    </ligand>
</feature>
<evidence type="ECO:0000256" key="5">
    <source>
        <dbReference type="PIRNR" id="PIRNR000410"/>
    </source>
</evidence>
<comment type="function">
    <text evidence="5">Methylation of the membrane-bound methyl-accepting chemotaxis proteins (MCP) to form gamma-glutamyl methyl ester residues in MCP.</text>
</comment>
<dbReference type="GO" id="GO:0032259">
    <property type="term" value="P:methylation"/>
    <property type="evidence" value="ECO:0007669"/>
    <property type="project" value="UniProtKB-KW"/>
</dbReference>
<keyword evidence="2 5" id="KW-0489">Methyltransferase</keyword>
<evidence type="ECO:0000256" key="3">
    <source>
        <dbReference type="ARBA" id="ARBA00022679"/>
    </source>
</evidence>
<dbReference type="EC" id="2.1.1.80" evidence="5"/>
<dbReference type="SMART" id="SM00138">
    <property type="entry name" value="MeTrc"/>
    <property type="match status" value="1"/>
</dbReference>
<dbReference type="CDD" id="cd02440">
    <property type="entry name" value="AdoMet_MTases"/>
    <property type="match status" value="1"/>
</dbReference>
<accession>A0A7U8C623</accession>
<evidence type="ECO:0000256" key="1">
    <source>
        <dbReference type="ARBA" id="ARBA00001541"/>
    </source>
</evidence>
<name>A0A7U8C623_NEPCE</name>
<dbReference type="OrthoDB" id="9816309at2"/>
<reference evidence="8 9" key="1">
    <citation type="submission" date="2006-02" db="EMBL/GenBank/DDBJ databases">
        <authorList>
            <person name="Pinhassi J."/>
            <person name="Pedros-Alio C."/>
            <person name="Ferriera S."/>
            <person name="Johnson J."/>
            <person name="Kravitz S."/>
            <person name="Halpern A."/>
            <person name="Remington K."/>
            <person name="Beeson K."/>
            <person name="Tran B."/>
            <person name="Rogers Y.-H."/>
            <person name="Friedman R."/>
            <person name="Venter J.C."/>
        </authorList>
    </citation>
    <scope>NUCLEOTIDE SEQUENCE [LARGE SCALE GENOMIC DNA]</scope>
    <source>
        <strain evidence="8 9">MED92</strain>
    </source>
</reference>
<gene>
    <name evidence="8" type="ORF">MED92_13808</name>
</gene>
<protein>
    <recommendedName>
        <fullName evidence="5">Chemotaxis protein methyltransferase</fullName>
        <ecNumber evidence="5">2.1.1.80</ecNumber>
    </recommendedName>
</protein>
<dbReference type="Proteomes" id="UP000002171">
    <property type="component" value="Unassembled WGS sequence"/>
</dbReference>
<dbReference type="AlphaFoldDB" id="A0A7U8C623"/>
<dbReference type="PRINTS" id="PR00996">
    <property type="entry name" value="CHERMTFRASE"/>
</dbReference>
<dbReference type="Gene3D" id="3.40.50.150">
    <property type="entry name" value="Vaccinia Virus protein VP39"/>
    <property type="match status" value="1"/>
</dbReference>
<dbReference type="PIRSF" id="PIRSF000410">
    <property type="entry name" value="CheR"/>
    <property type="match status" value="1"/>
</dbReference>
<feature type="binding site" evidence="6">
    <location>
        <position position="148"/>
    </location>
    <ligand>
        <name>S-adenosyl-L-methionine</name>
        <dbReference type="ChEBI" id="CHEBI:59789"/>
    </ligand>
</feature>
<dbReference type="PROSITE" id="PS50123">
    <property type="entry name" value="CHER"/>
    <property type="match status" value="1"/>
</dbReference>
<comment type="catalytic activity">
    <reaction evidence="1 5">
        <text>L-glutamyl-[protein] + S-adenosyl-L-methionine = [protein]-L-glutamate 5-O-methyl ester + S-adenosyl-L-homocysteine</text>
        <dbReference type="Rhea" id="RHEA:24452"/>
        <dbReference type="Rhea" id="RHEA-COMP:10208"/>
        <dbReference type="Rhea" id="RHEA-COMP:10311"/>
        <dbReference type="ChEBI" id="CHEBI:29973"/>
        <dbReference type="ChEBI" id="CHEBI:57856"/>
        <dbReference type="ChEBI" id="CHEBI:59789"/>
        <dbReference type="ChEBI" id="CHEBI:82795"/>
        <dbReference type="EC" id="2.1.1.80"/>
    </reaction>
</comment>
<dbReference type="PANTHER" id="PTHR24422:SF19">
    <property type="entry name" value="CHEMOTAXIS PROTEIN METHYLTRANSFERASE"/>
    <property type="match status" value="1"/>
</dbReference>
<keyword evidence="3 5" id="KW-0808">Transferase</keyword>
<evidence type="ECO:0000256" key="4">
    <source>
        <dbReference type="ARBA" id="ARBA00022691"/>
    </source>
</evidence>
<evidence type="ECO:0000256" key="6">
    <source>
        <dbReference type="PIRSR" id="PIRSR000410-1"/>
    </source>
</evidence>
<evidence type="ECO:0000313" key="8">
    <source>
        <dbReference type="EMBL" id="EAR60755.1"/>
    </source>
</evidence>
<keyword evidence="4 5" id="KW-0949">S-adenosyl-L-methionine</keyword>
<feature type="binding site" evidence="6">
    <location>
        <begin position="223"/>
        <end position="224"/>
    </location>
    <ligand>
        <name>S-adenosyl-L-methionine</name>
        <dbReference type="ChEBI" id="CHEBI:59789"/>
    </ligand>
</feature>
<dbReference type="InterPro" id="IPR022641">
    <property type="entry name" value="CheR_N"/>
</dbReference>